<feature type="transmembrane region" description="Helical" evidence="6">
    <location>
        <begin position="50"/>
        <end position="71"/>
    </location>
</feature>
<feature type="transmembrane region" description="Helical" evidence="6">
    <location>
        <begin position="138"/>
        <end position="159"/>
    </location>
</feature>
<evidence type="ECO:0000256" key="4">
    <source>
        <dbReference type="ARBA" id="ARBA00022989"/>
    </source>
</evidence>
<gene>
    <name evidence="8" type="ORF">LKACC12383_02342</name>
</gene>
<accession>A0A210P6K3</accession>
<evidence type="ECO:0000256" key="5">
    <source>
        <dbReference type="ARBA" id="ARBA00023136"/>
    </source>
</evidence>
<evidence type="ECO:0000259" key="7">
    <source>
        <dbReference type="PROSITE" id="PS50850"/>
    </source>
</evidence>
<organism evidence="8 9">
    <name type="scientific">Companilactobacillus kimchii</name>
    <dbReference type="NCBI Taxonomy" id="2801452"/>
    <lineage>
        <taxon>Bacteria</taxon>
        <taxon>Bacillati</taxon>
        <taxon>Bacillota</taxon>
        <taxon>Bacilli</taxon>
        <taxon>Lactobacillales</taxon>
        <taxon>Lactobacillaceae</taxon>
        <taxon>Companilactobacillus</taxon>
    </lineage>
</organism>
<feature type="domain" description="Major facilitator superfamily (MFS) profile" evidence="7">
    <location>
        <begin position="13"/>
        <end position="393"/>
    </location>
</feature>
<evidence type="ECO:0000256" key="1">
    <source>
        <dbReference type="ARBA" id="ARBA00004651"/>
    </source>
</evidence>
<keyword evidence="2" id="KW-0813">Transport</keyword>
<sequence>MDTQTKEKSGLKLLMVIGTAWLFDAADVALLSFIMPLIKKEWFLNDNQIGLVSSITTVGMMFGAILFGYLADKFGKKNIIIITLLIFSVSNLVLALTTNVEQFMLVRFITGVGLGGELPVATTIIADSFSGHRRSKMLILVDSFWAIGWILASLLAFLFMPLYGWRFTVIATSIMALYTLVIRRHLPEQTNVKNKRLNLRTALNQIWSKKYRRATVCLSLLWFIIMFTYYGMFLWLPSVLIKRGFSVVHSFGYTLIMSFAQLPGYFIAAYLMGKLSRKKVLGIYLVGTIIGAFLFGTAQNVFMVVFSSCLLSFFTLGAWGILIALTPTQYPMNIRGVGIGFTQSIGRIGATIGPYLIGFSLSINLSISTIFSYFVGSLVIGILILVFGMVDNDQKNIQIEN</sequence>
<dbReference type="GO" id="GO:0005886">
    <property type="term" value="C:plasma membrane"/>
    <property type="evidence" value="ECO:0007669"/>
    <property type="project" value="UniProtKB-SubCell"/>
</dbReference>
<dbReference type="EMBL" id="MXAL01000012">
    <property type="protein sequence ID" value="OWF32106.1"/>
    <property type="molecule type" value="Genomic_DNA"/>
</dbReference>
<dbReference type="Proteomes" id="UP000196649">
    <property type="component" value="Unassembled WGS sequence"/>
</dbReference>
<dbReference type="SUPFAM" id="SSF103473">
    <property type="entry name" value="MFS general substrate transporter"/>
    <property type="match status" value="1"/>
</dbReference>
<feature type="transmembrane region" description="Helical" evidence="6">
    <location>
        <begin position="78"/>
        <end position="98"/>
    </location>
</feature>
<feature type="transmembrane region" description="Helical" evidence="6">
    <location>
        <begin position="216"/>
        <end position="236"/>
    </location>
</feature>
<protein>
    <submittedName>
        <fullName evidence="8">Putative transporter SVOPL</fullName>
    </submittedName>
</protein>
<dbReference type="InterPro" id="IPR036259">
    <property type="entry name" value="MFS_trans_sf"/>
</dbReference>
<feature type="transmembrane region" description="Helical" evidence="6">
    <location>
        <begin position="337"/>
        <end position="358"/>
    </location>
</feature>
<evidence type="ECO:0000256" key="2">
    <source>
        <dbReference type="ARBA" id="ARBA00022448"/>
    </source>
</evidence>
<feature type="transmembrane region" description="Helical" evidence="6">
    <location>
        <begin position="251"/>
        <end position="273"/>
    </location>
</feature>
<comment type="subcellular location">
    <subcellularLocation>
        <location evidence="1">Cell membrane</location>
        <topology evidence="1">Multi-pass membrane protein</topology>
    </subcellularLocation>
</comment>
<comment type="caution">
    <text evidence="8">The sequence shown here is derived from an EMBL/GenBank/DDBJ whole genome shotgun (WGS) entry which is preliminary data.</text>
</comment>
<proteinExistence type="predicted"/>
<evidence type="ECO:0000313" key="8">
    <source>
        <dbReference type="EMBL" id="OWF32106.1"/>
    </source>
</evidence>
<dbReference type="InterPro" id="IPR011701">
    <property type="entry name" value="MFS"/>
</dbReference>
<dbReference type="GO" id="GO:0022857">
    <property type="term" value="F:transmembrane transporter activity"/>
    <property type="evidence" value="ECO:0007669"/>
    <property type="project" value="InterPro"/>
</dbReference>
<dbReference type="InterPro" id="IPR020846">
    <property type="entry name" value="MFS_dom"/>
</dbReference>
<name>A0A210P6K3_9LACO</name>
<evidence type="ECO:0000256" key="3">
    <source>
        <dbReference type="ARBA" id="ARBA00022692"/>
    </source>
</evidence>
<dbReference type="PANTHER" id="PTHR23511">
    <property type="entry name" value="SYNAPTIC VESICLE GLYCOPROTEIN 2"/>
    <property type="match status" value="1"/>
</dbReference>
<feature type="transmembrane region" description="Helical" evidence="6">
    <location>
        <begin position="370"/>
        <end position="390"/>
    </location>
</feature>
<dbReference type="CDD" id="cd17316">
    <property type="entry name" value="MFS_SV2_like"/>
    <property type="match status" value="1"/>
</dbReference>
<feature type="transmembrane region" description="Helical" evidence="6">
    <location>
        <begin position="104"/>
        <end position="126"/>
    </location>
</feature>
<feature type="transmembrane region" description="Helical" evidence="6">
    <location>
        <begin position="280"/>
        <end position="298"/>
    </location>
</feature>
<dbReference type="Pfam" id="PF07690">
    <property type="entry name" value="MFS_1"/>
    <property type="match status" value="2"/>
</dbReference>
<reference evidence="8 9" key="1">
    <citation type="submission" date="2017-03" db="EMBL/GenBank/DDBJ databases">
        <title>Genome sequence of Lactobacillus kimchii KACC 12383.</title>
        <authorList>
            <person name="Chun J."/>
        </authorList>
    </citation>
    <scope>NUCLEOTIDE SEQUENCE [LARGE SCALE GENOMIC DNA]</scope>
    <source>
        <strain evidence="8 9">KACC 12383</strain>
    </source>
</reference>
<keyword evidence="4 6" id="KW-1133">Transmembrane helix</keyword>
<keyword evidence="5 6" id="KW-0472">Membrane</keyword>
<evidence type="ECO:0000256" key="6">
    <source>
        <dbReference type="SAM" id="Phobius"/>
    </source>
</evidence>
<dbReference type="PROSITE" id="PS50850">
    <property type="entry name" value="MFS"/>
    <property type="match status" value="1"/>
</dbReference>
<evidence type="ECO:0000313" key="9">
    <source>
        <dbReference type="Proteomes" id="UP000196649"/>
    </source>
</evidence>
<feature type="transmembrane region" description="Helical" evidence="6">
    <location>
        <begin position="165"/>
        <end position="186"/>
    </location>
</feature>
<feature type="transmembrane region" description="Helical" evidence="6">
    <location>
        <begin position="12"/>
        <end position="38"/>
    </location>
</feature>
<feature type="transmembrane region" description="Helical" evidence="6">
    <location>
        <begin position="304"/>
        <end position="325"/>
    </location>
</feature>
<keyword evidence="3 6" id="KW-0812">Transmembrane</keyword>
<dbReference type="Gene3D" id="1.20.1250.20">
    <property type="entry name" value="MFS general substrate transporter like domains"/>
    <property type="match status" value="2"/>
</dbReference>
<dbReference type="AlphaFoldDB" id="A0A210P6K3"/>